<dbReference type="EMBL" id="QUOU01000001">
    <property type="protein sequence ID" value="REL27617.1"/>
    <property type="molecule type" value="Genomic_DNA"/>
</dbReference>
<keyword evidence="2 6" id="KW-0812">Transmembrane</keyword>
<dbReference type="InterPro" id="IPR003834">
    <property type="entry name" value="Cyt_c_assmbl_TM_dom"/>
</dbReference>
<dbReference type="InterPro" id="IPR036249">
    <property type="entry name" value="Thioredoxin-like_sf"/>
</dbReference>
<dbReference type="InterPro" id="IPR028250">
    <property type="entry name" value="DsbDN"/>
</dbReference>
<comment type="subcellular location">
    <subcellularLocation>
        <location evidence="1">Membrane</location>
        <topology evidence="1">Multi-pass membrane protein</topology>
    </subcellularLocation>
</comment>
<feature type="transmembrane region" description="Helical" evidence="6">
    <location>
        <begin position="314"/>
        <end position="338"/>
    </location>
</feature>
<dbReference type="SUPFAM" id="SSF52833">
    <property type="entry name" value="Thioredoxin-like"/>
    <property type="match status" value="1"/>
</dbReference>
<proteinExistence type="predicted"/>
<dbReference type="OrthoDB" id="9811036at2"/>
<protein>
    <submittedName>
        <fullName evidence="9">Uncharacterized protein</fullName>
    </submittedName>
</protein>
<evidence type="ECO:0000256" key="3">
    <source>
        <dbReference type="ARBA" id="ARBA00022748"/>
    </source>
</evidence>
<dbReference type="AlphaFoldDB" id="A0A3E0TTE6"/>
<evidence type="ECO:0000313" key="10">
    <source>
        <dbReference type="Proteomes" id="UP000256478"/>
    </source>
</evidence>
<evidence type="ECO:0000256" key="6">
    <source>
        <dbReference type="SAM" id="Phobius"/>
    </source>
</evidence>
<dbReference type="RefSeq" id="WP_116008690.1">
    <property type="nucleotide sequence ID" value="NZ_QUOU01000001.1"/>
</dbReference>
<feature type="domain" description="Cytochrome C biogenesis protein transmembrane" evidence="7">
    <location>
        <begin position="315"/>
        <end position="527"/>
    </location>
</feature>
<reference evidence="9 10" key="1">
    <citation type="submission" date="2018-08" db="EMBL/GenBank/DDBJ databases">
        <title>Thalassotalea euphylliae genome.</title>
        <authorList>
            <person name="Summers S."/>
            <person name="Rice S.A."/>
            <person name="Freckelton M.L."/>
            <person name="Nedved B.T."/>
            <person name="Hadfield M.G."/>
        </authorList>
    </citation>
    <scope>NUCLEOTIDE SEQUENCE [LARGE SCALE GENOMIC DNA]</scope>
    <source>
        <strain evidence="9 10">H1</strain>
    </source>
</reference>
<dbReference type="GO" id="GO:0016020">
    <property type="term" value="C:membrane"/>
    <property type="evidence" value="ECO:0007669"/>
    <property type="project" value="UniProtKB-SubCell"/>
</dbReference>
<evidence type="ECO:0000259" key="8">
    <source>
        <dbReference type="Pfam" id="PF11412"/>
    </source>
</evidence>
<sequence length="724" mass="79054">MNRPITFLLCILFFIAPATLVSLPAKAFQLATQDLRLIIAKLPDSSTAKGPHIEVALLSEHNEITQKSGDGTQWLGILLSPDDNWHTYWRNAGDSGEAPQVRWQSSADIEFGDIQWPLPEQIPVAHLMNYGYSGDTLLMVPFVVKGELSRQQSITITADLSWLVCQEDCIPGWASLTIELPTSDNALPSAYAVLFEQTRARLPTTHWLSAQYEITQEHLTLAAEIPYPSNWQLLPFRSDLIQHSSAQQWLQTDNHDKANVLLKKSDYFSLGEEPIEFLLTDGAAGYYLTATFNDASGAVLAASAKGVNSTAQPFWLMLLFAFIGGLMLNIMPCVLPVLSLKAMALAVNKGDEPSTSKHHWGYLLGILVSFWLFAGVILGLKASGEAIGWGFHLQQPLVIAALCFLFVFIALMLLDVAPNGAGLAGFGEKLTQGNSVASQFFTGVLAVIVASPCTAPFMATALGVAMVSPALNTVLIFTALAIGFALPMLLLSFSARFASLIPKPGAWMETFKQFLAFPMLATVIWLLWVFLGQTNSVGQLWLLSGLLMFTLCLWLASKSVGKESHLAVLAAFVIAGYSSQQGSEYGADIASVQYQDGTGAQSLNIGHAFSEQKLAQLRNNNQVVVVNMTADWCITCKVNEQVAFRDEDLLALLQQQNVHYLVGDWTNKNSEILAFLTRYQRSGVPLYVVYAGAGKEQVLPQVLTPNIVISAIQQAQQELSYVSL</sequence>
<evidence type="ECO:0000313" key="9">
    <source>
        <dbReference type="EMBL" id="REL27617.1"/>
    </source>
</evidence>
<dbReference type="Pfam" id="PF11412">
    <property type="entry name" value="DsbD_N"/>
    <property type="match status" value="1"/>
</dbReference>
<keyword evidence="4 6" id="KW-1133">Transmembrane helix</keyword>
<feature type="transmembrane region" description="Helical" evidence="6">
    <location>
        <begin position="398"/>
        <end position="419"/>
    </location>
</feature>
<accession>A0A3E0TTE6</accession>
<dbReference type="Gene3D" id="3.40.30.10">
    <property type="entry name" value="Glutaredoxin"/>
    <property type="match status" value="1"/>
</dbReference>
<evidence type="ECO:0000259" key="7">
    <source>
        <dbReference type="Pfam" id="PF02683"/>
    </source>
</evidence>
<dbReference type="Proteomes" id="UP000256478">
    <property type="component" value="Unassembled WGS sequence"/>
</dbReference>
<keyword evidence="5 6" id="KW-0472">Membrane</keyword>
<dbReference type="CDD" id="cd02953">
    <property type="entry name" value="DsbDgamma"/>
    <property type="match status" value="1"/>
</dbReference>
<feature type="transmembrane region" description="Helical" evidence="6">
    <location>
        <begin position="359"/>
        <end position="378"/>
    </location>
</feature>
<dbReference type="InterPro" id="IPR035671">
    <property type="entry name" value="DsbD_gamma"/>
</dbReference>
<evidence type="ECO:0000256" key="2">
    <source>
        <dbReference type="ARBA" id="ARBA00022692"/>
    </source>
</evidence>
<dbReference type="GO" id="GO:0017004">
    <property type="term" value="P:cytochrome complex assembly"/>
    <property type="evidence" value="ECO:0007669"/>
    <property type="project" value="UniProtKB-KW"/>
</dbReference>
<evidence type="ECO:0000256" key="5">
    <source>
        <dbReference type="ARBA" id="ARBA00023136"/>
    </source>
</evidence>
<dbReference type="GO" id="GO:0045454">
    <property type="term" value="P:cell redox homeostasis"/>
    <property type="evidence" value="ECO:0007669"/>
    <property type="project" value="TreeGrafter"/>
</dbReference>
<dbReference type="Pfam" id="PF02683">
    <property type="entry name" value="DsbD_TM"/>
    <property type="match status" value="1"/>
</dbReference>
<feature type="transmembrane region" description="Helical" evidence="6">
    <location>
        <begin position="473"/>
        <end position="493"/>
    </location>
</feature>
<comment type="caution">
    <text evidence="9">The sequence shown here is derived from an EMBL/GenBank/DDBJ whole genome shotgun (WGS) entry which is preliminary data.</text>
</comment>
<organism evidence="9 10">
    <name type="scientific">Thalassotalea euphylliae</name>
    <dbReference type="NCBI Taxonomy" id="1655234"/>
    <lineage>
        <taxon>Bacteria</taxon>
        <taxon>Pseudomonadati</taxon>
        <taxon>Pseudomonadota</taxon>
        <taxon>Gammaproteobacteria</taxon>
        <taxon>Alteromonadales</taxon>
        <taxon>Colwelliaceae</taxon>
        <taxon>Thalassotalea</taxon>
    </lineage>
</organism>
<feature type="transmembrane region" description="Helical" evidence="6">
    <location>
        <begin position="514"/>
        <end position="531"/>
    </location>
</feature>
<dbReference type="Pfam" id="PF13899">
    <property type="entry name" value="Thioredoxin_7"/>
    <property type="match status" value="1"/>
</dbReference>
<dbReference type="PANTHER" id="PTHR32234">
    <property type="entry name" value="THIOL:DISULFIDE INTERCHANGE PROTEIN DSBD"/>
    <property type="match status" value="1"/>
</dbReference>
<feature type="domain" description="Thiol:disulfide interchange protein DsbD N-terminal" evidence="8">
    <location>
        <begin position="56"/>
        <end position="172"/>
    </location>
</feature>
<feature type="transmembrane region" description="Helical" evidence="6">
    <location>
        <begin position="440"/>
        <end position="467"/>
    </location>
</feature>
<evidence type="ECO:0000256" key="4">
    <source>
        <dbReference type="ARBA" id="ARBA00022989"/>
    </source>
</evidence>
<dbReference type="GO" id="GO:0015035">
    <property type="term" value="F:protein-disulfide reductase activity"/>
    <property type="evidence" value="ECO:0007669"/>
    <property type="project" value="TreeGrafter"/>
</dbReference>
<dbReference type="PANTHER" id="PTHR32234:SF3">
    <property type="entry name" value="SUPPRESSION OF COPPER SENSITIVITY PROTEIN"/>
    <property type="match status" value="1"/>
</dbReference>
<feature type="transmembrane region" description="Helical" evidence="6">
    <location>
        <begin position="537"/>
        <end position="556"/>
    </location>
</feature>
<keyword evidence="3" id="KW-0201">Cytochrome c-type biogenesis</keyword>
<name>A0A3E0TTE6_9GAMM</name>
<evidence type="ECO:0000256" key="1">
    <source>
        <dbReference type="ARBA" id="ARBA00004141"/>
    </source>
</evidence>
<gene>
    <name evidence="9" type="ORF">DXX93_14340</name>
</gene>